<dbReference type="GO" id="GO:0005524">
    <property type="term" value="F:ATP binding"/>
    <property type="evidence" value="ECO:0007669"/>
    <property type="project" value="InterPro"/>
</dbReference>
<dbReference type="GO" id="GO:0003677">
    <property type="term" value="F:DNA binding"/>
    <property type="evidence" value="ECO:0007669"/>
    <property type="project" value="InterPro"/>
</dbReference>
<dbReference type="PROSITE" id="PS51192">
    <property type="entry name" value="HELICASE_ATP_BIND_1"/>
    <property type="match status" value="1"/>
</dbReference>
<dbReference type="InterPro" id="IPR001650">
    <property type="entry name" value="Helicase_C-like"/>
</dbReference>
<dbReference type="GO" id="GO:0005829">
    <property type="term" value="C:cytosol"/>
    <property type="evidence" value="ECO:0007669"/>
    <property type="project" value="TreeGrafter"/>
</dbReference>
<dbReference type="PANTHER" id="PTHR47396">
    <property type="entry name" value="TYPE I RESTRICTION ENZYME ECOKI R PROTEIN"/>
    <property type="match status" value="1"/>
</dbReference>
<organism evidence="2 3">
    <name type="scientific">Pleionea litopenaei</name>
    <dbReference type="NCBI Taxonomy" id="3070815"/>
    <lineage>
        <taxon>Bacteria</taxon>
        <taxon>Pseudomonadati</taxon>
        <taxon>Pseudomonadota</taxon>
        <taxon>Gammaproteobacteria</taxon>
        <taxon>Oceanospirillales</taxon>
        <taxon>Pleioneaceae</taxon>
        <taxon>Pleionea</taxon>
    </lineage>
</organism>
<evidence type="ECO:0000259" key="1">
    <source>
        <dbReference type="PROSITE" id="PS51192"/>
    </source>
</evidence>
<keyword evidence="2" id="KW-0547">Nucleotide-binding</keyword>
<dbReference type="PANTHER" id="PTHR47396:SF1">
    <property type="entry name" value="ATP-DEPENDENT HELICASE IRC3-RELATED"/>
    <property type="match status" value="1"/>
</dbReference>
<protein>
    <submittedName>
        <fullName evidence="2">DEAD/DEAH box helicase family protein</fullName>
    </submittedName>
</protein>
<evidence type="ECO:0000313" key="2">
    <source>
        <dbReference type="EMBL" id="WMS86701.1"/>
    </source>
</evidence>
<proteinExistence type="predicted"/>
<accession>A0AA51RSC0</accession>
<evidence type="ECO:0000313" key="3">
    <source>
        <dbReference type="Proteomes" id="UP001239782"/>
    </source>
</evidence>
<reference evidence="2 3" key="1">
    <citation type="submission" date="2023-08" db="EMBL/GenBank/DDBJ databases">
        <title>Pleionea litopenaei sp. nov., isolated from stomach of juvenile Litopenaeus vannamei.</title>
        <authorList>
            <person name="Rho A.M."/>
            <person name="Hwang C.Y."/>
        </authorList>
    </citation>
    <scope>NUCLEOTIDE SEQUENCE [LARGE SCALE GENOMIC DNA]</scope>
    <source>
        <strain evidence="2 3">HL-JVS1</strain>
    </source>
</reference>
<dbReference type="Pfam" id="PF04851">
    <property type="entry name" value="ResIII"/>
    <property type="match status" value="1"/>
</dbReference>
<gene>
    <name evidence="2" type="ORF">Q9312_15885</name>
</gene>
<keyword evidence="3" id="KW-1185">Reference proteome</keyword>
<dbReference type="Gene3D" id="3.40.50.300">
    <property type="entry name" value="P-loop containing nucleotide triphosphate hydrolases"/>
    <property type="match status" value="2"/>
</dbReference>
<dbReference type="EMBL" id="CP133548">
    <property type="protein sequence ID" value="WMS86701.1"/>
    <property type="molecule type" value="Genomic_DNA"/>
</dbReference>
<dbReference type="InterPro" id="IPR014001">
    <property type="entry name" value="Helicase_ATP-bd"/>
</dbReference>
<dbReference type="InterPro" id="IPR027417">
    <property type="entry name" value="P-loop_NTPase"/>
</dbReference>
<dbReference type="InterPro" id="IPR006935">
    <property type="entry name" value="Helicase/UvrB_N"/>
</dbReference>
<name>A0AA51RSC0_9GAMM</name>
<keyword evidence="2" id="KW-0067">ATP-binding</keyword>
<dbReference type="Proteomes" id="UP001239782">
    <property type="component" value="Chromosome"/>
</dbReference>
<dbReference type="AlphaFoldDB" id="A0AA51RSC0"/>
<feature type="domain" description="Helicase ATP-binding" evidence="1">
    <location>
        <begin position="16"/>
        <end position="173"/>
    </location>
</feature>
<dbReference type="SUPFAM" id="SSF52540">
    <property type="entry name" value="P-loop containing nucleoside triphosphate hydrolases"/>
    <property type="match status" value="1"/>
</dbReference>
<dbReference type="Pfam" id="PF00271">
    <property type="entry name" value="Helicase_C"/>
    <property type="match status" value="1"/>
</dbReference>
<dbReference type="InterPro" id="IPR050742">
    <property type="entry name" value="Helicase_Restrict-Modif_Enz"/>
</dbReference>
<keyword evidence="2" id="KW-0347">Helicase</keyword>
<dbReference type="KEGG" id="plei:Q9312_15885"/>
<sequence length="466" mass="53042">MKLRNWQRDCVAKAHEHFKTNSNHFLCLATPGAGKTVMAAQLAKELYETKKIDLVLCFSPSISVARNMQSTFERLTNKRFDGKVGALGCSYTYQSMINLCRDFWDIFETYKVLVVFDEIHHCGGSSYEDANRWGQEIIVNIKEQATYSLAMTGTPWRSDQSAIVLSQYQNNSQKIECHYTYGLREAINDKVCRKPTMVLIDNECILLTENDSTTKEYSSLQRLIVDSGIRYEDIIYSVETLRYILGRACSKLSEIRNVNPLAGGLIVASSVRHAELVCELIRNAFNQSAVMVSYQHKNSAQTISQFRNNNVQWIVSIGMVSEGTDIPRLQVCCHLSRIRTELYFRQVLGRILRTNQFDNQEAWLFTICDPDLEKYAKRIEEEVPEAPVIFEKVRKPSSINQLDAVTGPTDEKPTLLFSNEYLTHGDSTAPLHSSEQVAPFASETQRTISILGGFREQVIETFNSPF</sequence>
<keyword evidence="2" id="KW-0378">Hydrolase</keyword>
<dbReference type="RefSeq" id="WP_309201846.1">
    <property type="nucleotide sequence ID" value="NZ_CP133548.1"/>
</dbReference>
<dbReference type="SMART" id="SM00487">
    <property type="entry name" value="DEXDc"/>
    <property type="match status" value="1"/>
</dbReference>
<dbReference type="GO" id="GO:0016787">
    <property type="term" value="F:hydrolase activity"/>
    <property type="evidence" value="ECO:0007669"/>
    <property type="project" value="InterPro"/>
</dbReference>
<dbReference type="GO" id="GO:0004386">
    <property type="term" value="F:helicase activity"/>
    <property type="evidence" value="ECO:0007669"/>
    <property type="project" value="UniProtKB-KW"/>
</dbReference>